<gene>
    <name evidence="1" type="ORF">BU25DRAFT_417058</name>
</gene>
<dbReference type="EMBL" id="MU006701">
    <property type="protein sequence ID" value="KAF2633932.1"/>
    <property type="molecule type" value="Genomic_DNA"/>
</dbReference>
<name>A0ACB6SIU0_9PLEO</name>
<keyword evidence="2" id="KW-1185">Reference proteome</keyword>
<accession>A0ACB6SIU0</accession>
<organism evidence="1 2">
    <name type="scientific">Macroventuria anomochaeta</name>
    <dbReference type="NCBI Taxonomy" id="301207"/>
    <lineage>
        <taxon>Eukaryota</taxon>
        <taxon>Fungi</taxon>
        <taxon>Dikarya</taxon>
        <taxon>Ascomycota</taxon>
        <taxon>Pezizomycotina</taxon>
        <taxon>Dothideomycetes</taxon>
        <taxon>Pleosporomycetidae</taxon>
        <taxon>Pleosporales</taxon>
        <taxon>Pleosporineae</taxon>
        <taxon>Didymellaceae</taxon>
        <taxon>Macroventuria</taxon>
    </lineage>
</organism>
<sequence length="149" mass="15817">MASLVRASAIPSHTCIVGGVRKECAMSARPCSLHNAHLPGLRFLCSSSSKMTHLELPQTGREKRASTREQASPPHSCVASPTAAVQCTTRFRAGSSHTQRACTVVLVSAVSAGDCWVPSGMVLSWQVLACAYEAVRGTEKKQVRSPTPV</sequence>
<protein>
    <submittedName>
        <fullName evidence="1">Uncharacterized protein</fullName>
    </submittedName>
</protein>
<reference evidence="1" key="1">
    <citation type="journal article" date="2020" name="Stud. Mycol.">
        <title>101 Dothideomycetes genomes: a test case for predicting lifestyles and emergence of pathogens.</title>
        <authorList>
            <person name="Haridas S."/>
            <person name="Albert R."/>
            <person name="Binder M."/>
            <person name="Bloem J."/>
            <person name="Labutti K."/>
            <person name="Salamov A."/>
            <person name="Andreopoulos B."/>
            <person name="Baker S."/>
            <person name="Barry K."/>
            <person name="Bills G."/>
            <person name="Bluhm B."/>
            <person name="Cannon C."/>
            <person name="Castanera R."/>
            <person name="Culley D."/>
            <person name="Daum C."/>
            <person name="Ezra D."/>
            <person name="Gonzalez J."/>
            <person name="Henrissat B."/>
            <person name="Kuo A."/>
            <person name="Liang C."/>
            <person name="Lipzen A."/>
            <person name="Lutzoni F."/>
            <person name="Magnuson J."/>
            <person name="Mondo S."/>
            <person name="Nolan M."/>
            <person name="Ohm R."/>
            <person name="Pangilinan J."/>
            <person name="Park H.-J."/>
            <person name="Ramirez L."/>
            <person name="Alfaro M."/>
            <person name="Sun H."/>
            <person name="Tritt A."/>
            <person name="Yoshinaga Y."/>
            <person name="Zwiers L.-H."/>
            <person name="Turgeon B."/>
            <person name="Goodwin S."/>
            <person name="Spatafora J."/>
            <person name="Crous P."/>
            <person name="Grigoriev I."/>
        </authorList>
    </citation>
    <scope>NUCLEOTIDE SEQUENCE</scope>
    <source>
        <strain evidence="1">CBS 525.71</strain>
    </source>
</reference>
<evidence type="ECO:0000313" key="1">
    <source>
        <dbReference type="EMBL" id="KAF2633932.1"/>
    </source>
</evidence>
<comment type="caution">
    <text evidence="1">The sequence shown here is derived from an EMBL/GenBank/DDBJ whole genome shotgun (WGS) entry which is preliminary data.</text>
</comment>
<evidence type="ECO:0000313" key="2">
    <source>
        <dbReference type="Proteomes" id="UP000799754"/>
    </source>
</evidence>
<dbReference type="Proteomes" id="UP000799754">
    <property type="component" value="Unassembled WGS sequence"/>
</dbReference>
<proteinExistence type="predicted"/>